<dbReference type="EMBL" id="CAICTM010000437">
    <property type="protein sequence ID" value="CAB9510481.1"/>
    <property type="molecule type" value="Genomic_DNA"/>
</dbReference>
<keyword evidence="2" id="KW-0732">Signal</keyword>
<evidence type="ECO:0000313" key="3">
    <source>
        <dbReference type="EMBL" id="CAB9510481.1"/>
    </source>
</evidence>
<comment type="caution">
    <text evidence="3">The sequence shown here is derived from an EMBL/GenBank/DDBJ whole genome shotgun (WGS) entry which is preliminary data.</text>
</comment>
<dbReference type="Proteomes" id="UP001153069">
    <property type="component" value="Unassembled WGS sequence"/>
</dbReference>
<dbReference type="AlphaFoldDB" id="A0A9N8E0X8"/>
<evidence type="ECO:0000256" key="1">
    <source>
        <dbReference type="SAM" id="MobiDB-lite"/>
    </source>
</evidence>
<feature type="compositionally biased region" description="Basic and acidic residues" evidence="1">
    <location>
        <begin position="204"/>
        <end position="215"/>
    </location>
</feature>
<organism evidence="3 4">
    <name type="scientific">Seminavis robusta</name>
    <dbReference type="NCBI Taxonomy" id="568900"/>
    <lineage>
        <taxon>Eukaryota</taxon>
        <taxon>Sar</taxon>
        <taxon>Stramenopiles</taxon>
        <taxon>Ochrophyta</taxon>
        <taxon>Bacillariophyta</taxon>
        <taxon>Bacillariophyceae</taxon>
        <taxon>Bacillariophycidae</taxon>
        <taxon>Naviculales</taxon>
        <taxon>Naviculaceae</taxon>
        <taxon>Seminavis</taxon>
    </lineage>
</organism>
<sequence>MRGFDSLTFVLLAALMPRTAAWTTSKPDVRSVSKTMPVTSFKTKSYPKVTAQDLEVSESKRATISLDRQFEDGLESQLQEINQLNSRASALSTMTKPAPKSKNEVICKRQDEQLSKISHSGQGLFVLGRDLVGSSVAFVKDGIRSRTMKILPAKADATTSYSSSDSAKLPATSLSRTHRILPISSHYKGDVNLPGESISSPSSNDKEARSAEEPRPTVSLSPHEASEHWGYTVPEKPARPSGVDYTNGHLRILRMNTVEWMEDFRFYSASATADVVEGLSTVYGSALAAVIHFQASAAVYEKPYMNPALHIRAPRNFHYATIQTYPFINRKVCKIPCVRPVPSIDPNALYFVNFH</sequence>
<evidence type="ECO:0000256" key="2">
    <source>
        <dbReference type="SAM" id="SignalP"/>
    </source>
</evidence>
<feature type="chain" id="PRO_5040308181" evidence="2">
    <location>
        <begin position="22"/>
        <end position="355"/>
    </location>
</feature>
<gene>
    <name evidence="3" type="ORF">SEMRO_438_G143020.2</name>
</gene>
<feature type="region of interest" description="Disordered" evidence="1">
    <location>
        <begin position="186"/>
        <end position="240"/>
    </location>
</feature>
<proteinExistence type="predicted"/>
<name>A0A9N8E0X8_9STRA</name>
<feature type="signal peptide" evidence="2">
    <location>
        <begin position="1"/>
        <end position="21"/>
    </location>
</feature>
<evidence type="ECO:0000313" key="4">
    <source>
        <dbReference type="Proteomes" id="UP001153069"/>
    </source>
</evidence>
<protein>
    <submittedName>
        <fullName evidence="3">Uncharacterized protein</fullName>
    </submittedName>
</protein>
<accession>A0A9N8E0X8</accession>
<reference evidence="3" key="1">
    <citation type="submission" date="2020-06" db="EMBL/GenBank/DDBJ databases">
        <authorList>
            <consortium name="Plant Systems Biology data submission"/>
        </authorList>
    </citation>
    <scope>NUCLEOTIDE SEQUENCE</scope>
    <source>
        <strain evidence="3">D6</strain>
    </source>
</reference>
<keyword evidence="4" id="KW-1185">Reference proteome</keyword>